<evidence type="ECO:0000313" key="2">
    <source>
        <dbReference type="EMBL" id="PWG81890.1"/>
    </source>
</evidence>
<comment type="caution">
    <text evidence="2">The sequence shown here is derived from an EMBL/GenBank/DDBJ whole genome shotgun (WGS) entry which is preliminary data.</text>
</comment>
<dbReference type="Gene3D" id="3.30.420.40">
    <property type="match status" value="1"/>
</dbReference>
<dbReference type="PANTHER" id="PTHR30005">
    <property type="entry name" value="EXOPOLYPHOSPHATASE"/>
    <property type="match status" value="1"/>
</dbReference>
<proteinExistence type="predicted"/>
<organism evidence="2 3">
    <name type="scientific">Pararcticibacter amylolyticus</name>
    <dbReference type="NCBI Taxonomy" id="2173175"/>
    <lineage>
        <taxon>Bacteria</taxon>
        <taxon>Pseudomonadati</taxon>
        <taxon>Bacteroidota</taxon>
        <taxon>Sphingobacteriia</taxon>
        <taxon>Sphingobacteriales</taxon>
        <taxon>Sphingobacteriaceae</taxon>
        <taxon>Pararcticibacter</taxon>
    </lineage>
</organism>
<protein>
    <submittedName>
        <fullName evidence="2">Exopolyphosphatase</fullName>
    </submittedName>
</protein>
<dbReference type="Proteomes" id="UP000245647">
    <property type="component" value="Unassembled WGS sequence"/>
</dbReference>
<feature type="domain" description="Ppx/GppA phosphatase N-terminal" evidence="1">
    <location>
        <begin position="19"/>
        <end position="304"/>
    </location>
</feature>
<keyword evidence="3" id="KW-1185">Reference proteome</keyword>
<dbReference type="GO" id="GO:0016462">
    <property type="term" value="F:pyrophosphatase activity"/>
    <property type="evidence" value="ECO:0007669"/>
    <property type="project" value="TreeGrafter"/>
</dbReference>
<dbReference type="PANTHER" id="PTHR30005:SF0">
    <property type="entry name" value="RETROGRADE REGULATION PROTEIN 2"/>
    <property type="match status" value="1"/>
</dbReference>
<dbReference type="InterPro" id="IPR043129">
    <property type="entry name" value="ATPase_NBD"/>
</dbReference>
<reference evidence="2 3" key="1">
    <citation type="submission" date="2018-04" db="EMBL/GenBank/DDBJ databases">
        <title>Pedobacter chongqingensis sp. nov., isolated from a rottenly hemp rope.</title>
        <authorList>
            <person name="Cai Y."/>
        </authorList>
    </citation>
    <scope>NUCLEOTIDE SEQUENCE [LARGE SCALE GENOMIC DNA]</scope>
    <source>
        <strain evidence="2 3">FJ4-8</strain>
    </source>
</reference>
<dbReference type="RefSeq" id="WP_109414830.1">
    <property type="nucleotide sequence ID" value="NZ_QEAS01000003.1"/>
</dbReference>
<accession>A0A2U2PKG7</accession>
<sequence length="306" mass="33584">MKKRIAVLDLGTNTFHLLIADAENGKIAAQLVAETRAVKLGEGGISKGYITEAAFSRGIETLRFFKSLIDQYAAEEIHAAGTSALRSASNGQDFIRETELQTGIKISLIDGVREAELIYKGVCQAVELTKPALIMDIGGGSVEFIFCDEHEVFHKKSYPIGAARLMDKFHHSDPVSEEDVQAIFHYLDEQLGDLKENARKFQPAILIGSAGAFETFTELTTKMSGTSPITGSTSFFFTQDQLLSVLLGIILSTHEERAANESITPVRVDMIVVASILTSYIIRELQIKEIAMSAYSLKEGLLYERA</sequence>
<dbReference type="Gene3D" id="3.30.420.150">
    <property type="entry name" value="Exopolyphosphatase. Domain 2"/>
    <property type="match status" value="1"/>
</dbReference>
<dbReference type="CDD" id="cd24055">
    <property type="entry name" value="ASKHA_NBD_ChPPX-like"/>
    <property type="match status" value="1"/>
</dbReference>
<dbReference type="Pfam" id="PF02541">
    <property type="entry name" value="Ppx-GppA"/>
    <property type="match status" value="1"/>
</dbReference>
<feature type="non-terminal residue" evidence="2">
    <location>
        <position position="306"/>
    </location>
</feature>
<gene>
    <name evidence="2" type="ORF">DDR33_04880</name>
</gene>
<dbReference type="OrthoDB" id="9814545at2"/>
<evidence type="ECO:0000259" key="1">
    <source>
        <dbReference type="Pfam" id="PF02541"/>
    </source>
</evidence>
<dbReference type="InterPro" id="IPR050273">
    <property type="entry name" value="GppA/Ppx_hydrolase"/>
</dbReference>
<dbReference type="SUPFAM" id="SSF53067">
    <property type="entry name" value="Actin-like ATPase domain"/>
    <property type="match status" value="2"/>
</dbReference>
<dbReference type="AlphaFoldDB" id="A0A2U2PKG7"/>
<evidence type="ECO:0000313" key="3">
    <source>
        <dbReference type="Proteomes" id="UP000245647"/>
    </source>
</evidence>
<dbReference type="InterPro" id="IPR003695">
    <property type="entry name" value="Ppx_GppA_N"/>
</dbReference>
<name>A0A2U2PKG7_9SPHI</name>
<dbReference type="EMBL" id="QEAS01000003">
    <property type="protein sequence ID" value="PWG81890.1"/>
    <property type="molecule type" value="Genomic_DNA"/>
</dbReference>